<keyword evidence="3" id="KW-1185">Reference proteome</keyword>
<reference evidence="2" key="1">
    <citation type="submission" date="2022-07" db="EMBL/GenBank/DDBJ databases">
        <authorList>
            <person name="Macas J."/>
            <person name="Novak P."/>
            <person name="Neumann P."/>
        </authorList>
    </citation>
    <scope>NUCLEOTIDE SEQUENCE</scope>
</reference>
<dbReference type="AlphaFoldDB" id="A0AAV0G6T6"/>
<protein>
    <submittedName>
        <fullName evidence="2">Uncharacterized protein</fullName>
    </submittedName>
</protein>
<dbReference type="EMBL" id="CAMAPF010001049">
    <property type="protein sequence ID" value="CAH9143288.1"/>
    <property type="molecule type" value="Genomic_DNA"/>
</dbReference>
<dbReference type="Proteomes" id="UP001152523">
    <property type="component" value="Unassembled WGS sequence"/>
</dbReference>
<gene>
    <name evidence="2" type="ORF">CEPIT_LOCUS40550</name>
</gene>
<feature type="compositionally biased region" description="Polar residues" evidence="1">
    <location>
        <begin position="73"/>
        <end position="82"/>
    </location>
</feature>
<organism evidence="2 3">
    <name type="scientific">Cuscuta epithymum</name>
    <dbReference type="NCBI Taxonomy" id="186058"/>
    <lineage>
        <taxon>Eukaryota</taxon>
        <taxon>Viridiplantae</taxon>
        <taxon>Streptophyta</taxon>
        <taxon>Embryophyta</taxon>
        <taxon>Tracheophyta</taxon>
        <taxon>Spermatophyta</taxon>
        <taxon>Magnoliopsida</taxon>
        <taxon>eudicotyledons</taxon>
        <taxon>Gunneridae</taxon>
        <taxon>Pentapetalae</taxon>
        <taxon>asterids</taxon>
        <taxon>lamiids</taxon>
        <taxon>Solanales</taxon>
        <taxon>Convolvulaceae</taxon>
        <taxon>Cuscuteae</taxon>
        <taxon>Cuscuta</taxon>
        <taxon>Cuscuta subgen. Cuscuta</taxon>
    </lineage>
</organism>
<feature type="region of interest" description="Disordered" evidence="1">
    <location>
        <begin position="72"/>
        <end position="118"/>
    </location>
</feature>
<proteinExistence type="predicted"/>
<name>A0AAV0G6T6_9ASTE</name>
<sequence>MTKSLIGELLIGCKYVISGSNGASKVEKSPTFSESITGRGMLLRLHSSGLLKSLFTYRLFVALLVWSRRGVSAASSVNNGDQTCCPESRDEDNTQSPKTGLLGASKVEKSPTGRTSMI</sequence>
<evidence type="ECO:0000256" key="1">
    <source>
        <dbReference type="SAM" id="MobiDB-lite"/>
    </source>
</evidence>
<evidence type="ECO:0000313" key="3">
    <source>
        <dbReference type="Proteomes" id="UP001152523"/>
    </source>
</evidence>
<comment type="caution">
    <text evidence="2">The sequence shown here is derived from an EMBL/GenBank/DDBJ whole genome shotgun (WGS) entry which is preliminary data.</text>
</comment>
<accession>A0AAV0G6T6</accession>
<evidence type="ECO:0000313" key="2">
    <source>
        <dbReference type="EMBL" id="CAH9143288.1"/>
    </source>
</evidence>